<gene>
    <name evidence="2" type="ORF">ERS852392_00098</name>
</gene>
<name>A0A173WCM1_9FIRM</name>
<dbReference type="Proteomes" id="UP000095395">
    <property type="component" value="Unassembled WGS sequence"/>
</dbReference>
<evidence type="ECO:0000313" key="2">
    <source>
        <dbReference type="EMBL" id="CUN36197.1"/>
    </source>
</evidence>
<proteinExistence type="predicted"/>
<evidence type="ECO:0000313" key="3">
    <source>
        <dbReference type="Proteomes" id="UP000095395"/>
    </source>
</evidence>
<keyword evidence="1" id="KW-1133">Transmembrane helix</keyword>
<feature type="transmembrane region" description="Helical" evidence="1">
    <location>
        <begin position="84"/>
        <end position="107"/>
    </location>
</feature>
<keyword evidence="1" id="KW-0472">Membrane</keyword>
<reference evidence="2 3" key="1">
    <citation type="submission" date="2015-09" db="EMBL/GenBank/DDBJ databases">
        <authorList>
            <consortium name="Pathogen Informatics"/>
        </authorList>
    </citation>
    <scope>NUCLEOTIDE SEQUENCE [LARGE SCALE GENOMIC DNA]</scope>
    <source>
        <strain evidence="2 3">2789STDY5608835</strain>
    </source>
</reference>
<feature type="transmembrane region" description="Helical" evidence="1">
    <location>
        <begin position="113"/>
        <end position="133"/>
    </location>
</feature>
<keyword evidence="1" id="KW-0812">Transmembrane</keyword>
<sequence length="213" mass="24128">MAWCTKCKKEYSDELSSCPNCNTNSQSTSALGSELMDSLKPYAFKEDFTMQDLVDDLEDTDGIPKSAKLYKSARDYYADARSTAFAFFFIGFLGLAATISDMVGIINFPLPGLALYTMTIIFAVFVLIGVYSMRRAKKYFVNIQEEDALANSIKKWYYTTEMHSDEKENHSFLQKYERIRVLLKNQFPNVDEAFRDKLAADFSGISGKEKGGN</sequence>
<accession>A0A173WCM1</accession>
<dbReference type="EMBL" id="CYYR01000001">
    <property type="protein sequence ID" value="CUN36197.1"/>
    <property type="molecule type" value="Genomic_DNA"/>
</dbReference>
<organism evidence="2 3">
    <name type="scientific">Roseburia inulinivorans</name>
    <dbReference type="NCBI Taxonomy" id="360807"/>
    <lineage>
        <taxon>Bacteria</taxon>
        <taxon>Bacillati</taxon>
        <taxon>Bacillota</taxon>
        <taxon>Clostridia</taxon>
        <taxon>Lachnospirales</taxon>
        <taxon>Lachnospiraceae</taxon>
        <taxon>Roseburia</taxon>
    </lineage>
</organism>
<dbReference type="AlphaFoldDB" id="A0A173WCM1"/>
<protein>
    <submittedName>
        <fullName evidence="2">Uncharacterized protein</fullName>
    </submittedName>
</protein>
<evidence type="ECO:0000256" key="1">
    <source>
        <dbReference type="SAM" id="Phobius"/>
    </source>
</evidence>